<dbReference type="AlphaFoldDB" id="A0A0G1VYS7"/>
<gene>
    <name evidence="1" type="ORF">UY48_C0015G0007</name>
</gene>
<comment type="caution">
    <text evidence="1">The sequence shown here is derived from an EMBL/GenBank/DDBJ whole genome shotgun (WGS) entry which is preliminary data.</text>
</comment>
<proteinExistence type="predicted"/>
<organism evidence="1 2">
    <name type="scientific">Candidatus Gottesmanbacteria bacterium GW2011_GWB1_49_7</name>
    <dbReference type="NCBI Taxonomy" id="1618448"/>
    <lineage>
        <taxon>Bacteria</taxon>
        <taxon>Candidatus Gottesmaniibacteriota</taxon>
    </lineage>
</organism>
<accession>A0A0G1VYS7</accession>
<protein>
    <submittedName>
        <fullName evidence="1">Uncharacterized protein</fullName>
    </submittedName>
</protein>
<dbReference type="Proteomes" id="UP000034588">
    <property type="component" value="Unassembled WGS sequence"/>
</dbReference>
<sequence length="41" mass="4798">MSGKARLMQAIYLSDFVRRLSELGRKFVAQKSKNPRMRLTL</sequence>
<evidence type="ECO:0000313" key="1">
    <source>
        <dbReference type="EMBL" id="KKW11601.1"/>
    </source>
</evidence>
<name>A0A0G1VYS7_9BACT</name>
<reference evidence="1 2" key="1">
    <citation type="journal article" date="2015" name="Nature">
        <title>rRNA introns, odd ribosomes, and small enigmatic genomes across a large radiation of phyla.</title>
        <authorList>
            <person name="Brown C.T."/>
            <person name="Hug L.A."/>
            <person name="Thomas B.C."/>
            <person name="Sharon I."/>
            <person name="Castelle C.J."/>
            <person name="Singh A."/>
            <person name="Wilkins M.J."/>
            <person name="Williams K.H."/>
            <person name="Banfield J.F."/>
        </authorList>
    </citation>
    <scope>NUCLEOTIDE SEQUENCE [LARGE SCALE GENOMIC DNA]</scope>
</reference>
<evidence type="ECO:0000313" key="2">
    <source>
        <dbReference type="Proteomes" id="UP000034588"/>
    </source>
</evidence>
<dbReference type="EMBL" id="LCQD01000015">
    <property type="protein sequence ID" value="KKW11601.1"/>
    <property type="molecule type" value="Genomic_DNA"/>
</dbReference>